<dbReference type="AlphaFoldDB" id="A0AAW0DXH5"/>
<feature type="compositionally biased region" description="Polar residues" evidence="1">
    <location>
        <begin position="172"/>
        <end position="188"/>
    </location>
</feature>
<evidence type="ECO:0000313" key="3">
    <source>
        <dbReference type="Proteomes" id="UP001362999"/>
    </source>
</evidence>
<evidence type="ECO:0000313" key="2">
    <source>
        <dbReference type="EMBL" id="KAK7057163.1"/>
    </source>
</evidence>
<feature type="compositionally biased region" description="Basic and acidic residues" evidence="1">
    <location>
        <begin position="97"/>
        <end position="107"/>
    </location>
</feature>
<feature type="region of interest" description="Disordered" evidence="1">
    <location>
        <begin position="147"/>
        <end position="188"/>
    </location>
</feature>
<feature type="compositionally biased region" description="Polar residues" evidence="1">
    <location>
        <begin position="70"/>
        <end position="89"/>
    </location>
</feature>
<keyword evidence="3" id="KW-1185">Reference proteome</keyword>
<feature type="compositionally biased region" description="Low complexity" evidence="1">
    <location>
        <begin position="147"/>
        <end position="171"/>
    </location>
</feature>
<feature type="region of interest" description="Disordered" evidence="1">
    <location>
        <begin position="280"/>
        <end position="327"/>
    </location>
</feature>
<protein>
    <submittedName>
        <fullName evidence="2">Uncharacterized protein</fullName>
    </submittedName>
</protein>
<proteinExistence type="predicted"/>
<sequence length="327" mass="34657">MHCLNTRVDVSPLVTGVSGAIHQGFSSETEAEETFSRALDQGRVRVAGSPLESRPSQDHVAASPKKQHQLQETSTTLRADVASRNSMSRASPFLDSPAKKEVTERARSASQYSASPSRGGRTPVALSSGSMLSPLVPETRLPSVFGSSQAAQSISSSPVSGVSRSPSGNSRRTASSLSSVRLSGNENSLPPSVTINVVHHIHHHIHHHSSPQIGVECTRDEEINSLSSEIVALDLSQDNAVPSSSAGPSRRNQSQPISVTQDENINSRLPSEVGAFGLSQDNFVPPLVDPRSPLSQSRPISSSLSLASQTRPSPRVTDENALGLFSK</sequence>
<feature type="compositionally biased region" description="Low complexity" evidence="1">
    <location>
        <begin position="290"/>
        <end position="313"/>
    </location>
</feature>
<organism evidence="2 3">
    <name type="scientific">Favolaschia claudopus</name>
    <dbReference type="NCBI Taxonomy" id="2862362"/>
    <lineage>
        <taxon>Eukaryota</taxon>
        <taxon>Fungi</taxon>
        <taxon>Dikarya</taxon>
        <taxon>Basidiomycota</taxon>
        <taxon>Agaricomycotina</taxon>
        <taxon>Agaricomycetes</taxon>
        <taxon>Agaricomycetidae</taxon>
        <taxon>Agaricales</taxon>
        <taxon>Marasmiineae</taxon>
        <taxon>Mycenaceae</taxon>
        <taxon>Favolaschia</taxon>
    </lineage>
</organism>
<dbReference type="EMBL" id="JAWWNJ010000004">
    <property type="protein sequence ID" value="KAK7057163.1"/>
    <property type="molecule type" value="Genomic_DNA"/>
</dbReference>
<feature type="region of interest" description="Disordered" evidence="1">
    <location>
        <begin position="49"/>
        <end position="131"/>
    </location>
</feature>
<dbReference type="Proteomes" id="UP001362999">
    <property type="component" value="Unassembled WGS sequence"/>
</dbReference>
<feature type="region of interest" description="Disordered" evidence="1">
    <location>
        <begin position="238"/>
        <end position="265"/>
    </location>
</feature>
<comment type="caution">
    <text evidence="2">The sequence shown here is derived from an EMBL/GenBank/DDBJ whole genome shotgun (WGS) entry which is preliminary data.</text>
</comment>
<gene>
    <name evidence="2" type="ORF">R3P38DRAFT_1163225</name>
</gene>
<reference evidence="2 3" key="1">
    <citation type="journal article" date="2024" name="J Genomics">
        <title>Draft genome sequencing and assembly of Favolaschia claudopus CIRM-BRFM 2984 isolated from oak limbs.</title>
        <authorList>
            <person name="Navarro D."/>
            <person name="Drula E."/>
            <person name="Chaduli D."/>
            <person name="Cazenave R."/>
            <person name="Ahrendt S."/>
            <person name="Wang J."/>
            <person name="Lipzen A."/>
            <person name="Daum C."/>
            <person name="Barry K."/>
            <person name="Grigoriev I.V."/>
            <person name="Favel A."/>
            <person name="Rosso M.N."/>
            <person name="Martin F."/>
        </authorList>
    </citation>
    <scope>NUCLEOTIDE SEQUENCE [LARGE SCALE GENOMIC DNA]</scope>
    <source>
        <strain evidence="2 3">CIRM-BRFM 2984</strain>
    </source>
</reference>
<evidence type="ECO:0000256" key="1">
    <source>
        <dbReference type="SAM" id="MobiDB-lite"/>
    </source>
</evidence>
<name>A0AAW0DXH5_9AGAR</name>
<accession>A0AAW0DXH5</accession>